<dbReference type="Proteomes" id="UP000645966">
    <property type="component" value="Unassembled WGS sequence"/>
</dbReference>
<evidence type="ECO:0000313" key="3">
    <source>
        <dbReference type="Proteomes" id="UP000645966"/>
    </source>
</evidence>
<gene>
    <name evidence="2" type="ORF">JDV75_05930</name>
</gene>
<dbReference type="Gene3D" id="1.20.120.330">
    <property type="entry name" value="Nucleotidyltransferases domain 2"/>
    <property type="match status" value="1"/>
</dbReference>
<dbReference type="Pfam" id="PF18726">
    <property type="entry name" value="HEPN_SAV_6107"/>
    <property type="match status" value="1"/>
</dbReference>
<dbReference type="RefSeq" id="WP_198738294.1">
    <property type="nucleotide sequence ID" value="NZ_JAEIOS010000011.1"/>
</dbReference>
<sequence length="140" mass="15346">MSNVISATTRFNRVGGRRAEYLRRATVLLAEARARQSEGIYDAAVEEGYRAALRTAGALVADSPVSRKRRLPTSAWDQLALLDADGARWAARMSRYSRLRDRAMYAGGCPDADRVGAFLNEVGRFIDAAERREGVLPSAA</sequence>
<comment type="caution">
    <text evidence="2">The sequence shown here is derived from an EMBL/GenBank/DDBJ whole genome shotgun (WGS) entry which is preliminary data.</text>
</comment>
<organism evidence="2 3">
    <name type="scientific">Corynebacterium meridianum</name>
    <dbReference type="NCBI Taxonomy" id="2765363"/>
    <lineage>
        <taxon>Bacteria</taxon>
        <taxon>Bacillati</taxon>
        <taxon>Actinomycetota</taxon>
        <taxon>Actinomycetes</taxon>
        <taxon>Mycobacteriales</taxon>
        <taxon>Corynebacteriaceae</taxon>
        <taxon>Corynebacterium</taxon>
    </lineage>
</organism>
<proteinExistence type="predicted"/>
<keyword evidence="3" id="KW-1185">Reference proteome</keyword>
<dbReference type="InterPro" id="IPR040891">
    <property type="entry name" value="HEPN_SAV_6107"/>
</dbReference>
<feature type="domain" description="SAV-6107-like HEPN" evidence="1">
    <location>
        <begin position="49"/>
        <end position="128"/>
    </location>
</feature>
<reference evidence="2" key="1">
    <citation type="submission" date="2020-12" db="EMBL/GenBank/DDBJ databases">
        <title>Genome public.</title>
        <authorList>
            <person name="Sun Q."/>
        </authorList>
    </citation>
    <scope>NUCLEOTIDE SEQUENCE</scope>
    <source>
        <strain evidence="2">CCM 8863</strain>
    </source>
</reference>
<evidence type="ECO:0000259" key="1">
    <source>
        <dbReference type="Pfam" id="PF18726"/>
    </source>
</evidence>
<dbReference type="EMBL" id="JAEIOS010000011">
    <property type="protein sequence ID" value="MBI8989299.1"/>
    <property type="molecule type" value="Genomic_DNA"/>
</dbReference>
<dbReference type="AlphaFoldDB" id="A0A934M772"/>
<evidence type="ECO:0000313" key="2">
    <source>
        <dbReference type="EMBL" id="MBI8989299.1"/>
    </source>
</evidence>
<accession>A0A934M772</accession>
<name>A0A934M772_9CORY</name>
<protein>
    <recommendedName>
        <fullName evidence="1">SAV-6107-like HEPN domain-containing protein</fullName>
    </recommendedName>
</protein>